<dbReference type="EMBL" id="JAINDJ010000003">
    <property type="protein sequence ID" value="KAG9452942.1"/>
    <property type="molecule type" value="Genomic_DNA"/>
</dbReference>
<dbReference type="GO" id="GO:0003677">
    <property type="term" value="F:DNA binding"/>
    <property type="evidence" value="ECO:0007669"/>
    <property type="project" value="UniProtKB-KW"/>
</dbReference>
<dbReference type="Pfam" id="PF04542">
    <property type="entry name" value="Sigma70_r2"/>
    <property type="match status" value="1"/>
</dbReference>
<dbReference type="PROSITE" id="PS00716">
    <property type="entry name" value="SIGMA70_2"/>
    <property type="match status" value="1"/>
</dbReference>
<dbReference type="Pfam" id="PF04539">
    <property type="entry name" value="Sigma70_r3"/>
    <property type="match status" value="1"/>
</dbReference>
<dbReference type="PANTHER" id="PTHR30603:SF57">
    <property type="entry name" value="RNA POLYMERASE SIGMA FACTOR SIGB"/>
    <property type="match status" value="1"/>
</dbReference>
<dbReference type="InterPro" id="IPR007624">
    <property type="entry name" value="RNA_pol_sigma70_r3"/>
</dbReference>
<evidence type="ECO:0000256" key="4">
    <source>
        <dbReference type="ARBA" id="ARBA00023125"/>
    </source>
</evidence>
<dbReference type="SUPFAM" id="SSF88659">
    <property type="entry name" value="Sigma3 and sigma4 domains of RNA polymerase sigma factors"/>
    <property type="match status" value="2"/>
</dbReference>
<name>A0AAV7EZH6_ARIFI</name>
<keyword evidence="6" id="KW-0150">Chloroplast</keyword>
<dbReference type="InterPro" id="IPR036388">
    <property type="entry name" value="WH-like_DNA-bd_sf"/>
</dbReference>
<gene>
    <name evidence="9" type="ORF">H6P81_005846</name>
</gene>
<dbReference type="PIRSF" id="PIRSF000767">
    <property type="entry name" value="RNA_pol_sigma_SigB/C/D"/>
    <property type="match status" value="1"/>
</dbReference>
<dbReference type="InterPro" id="IPR013325">
    <property type="entry name" value="RNA_pol_sigma_r2"/>
</dbReference>
<protein>
    <recommendedName>
        <fullName evidence="6">RNA polymerase sigma factor</fullName>
    </recommendedName>
</protein>
<feature type="region of interest" description="Disordered" evidence="7">
    <location>
        <begin position="215"/>
        <end position="257"/>
    </location>
</feature>
<dbReference type="InterPro" id="IPR013324">
    <property type="entry name" value="RNA_pol_sigma_r3/r4-like"/>
</dbReference>
<dbReference type="InterPro" id="IPR050239">
    <property type="entry name" value="Sigma-70_RNA_pol_init_factors"/>
</dbReference>
<dbReference type="Gene3D" id="1.10.601.10">
    <property type="entry name" value="RNA Polymerase Primary Sigma Factor"/>
    <property type="match status" value="1"/>
</dbReference>
<dbReference type="Pfam" id="PF04545">
    <property type="entry name" value="Sigma70_r4"/>
    <property type="match status" value="1"/>
</dbReference>
<reference evidence="9 10" key="1">
    <citation type="submission" date="2021-07" db="EMBL/GenBank/DDBJ databases">
        <title>The Aristolochia fimbriata genome: insights into angiosperm evolution, floral development and chemical biosynthesis.</title>
        <authorList>
            <person name="Jiao Y."/>
        </authorList>
    </citation>
    <scope>NUCLEOTIDE SEQUENCE [LARGE SCALE GENOMIC DNA]</scope>
    <source>
        <strain evidence="9">IBCAS-2021</strain>
        <tissue evidence="9">Leaf</tissue>
    </source>
</reference>
<dbReference type="InterPro" id="IPR007627">
    <property type="entry name" value="RNA_pol_sigma70_r2"/>
</dbReference>
<keyword evidence="6" id="KW-0934">Plastid</keyword>
<dbReference type="InterPro" id="IPR014284">
    <property type="entry name" value="RNA_pol_sigma-70_dom"/>
</dbReference>
<comment type="similarity">
    <text evidence="1 6">Belongs to the sigma-70 factor family.</text>
</comment>
<dbReference type="GO" id="GO:0006352">
    <property type="term" value="P:DNA-templated transcription initiation"/>
    <property type="evidence" value="ECO:0007669"/>
    <property type="project" value="UniProtKB-UniRule"/>
</dbReference>
<evidence type="ECO:0000256" key="6">
    <source>
        <dbReference type="PIRNR" id="PIRNR000767"/>
    </source>
</evidence>
<evidence type="ECO:0000256" key="2">
    <source>
        <dbReference type="ARBA" id="ARBA00023015"/>
    </source>
</evidence>
<evidence type="ECO:0000313" key="10">
    <source>
        <dbReference type="Proteomes" id="UP000825729"/>
    </source>
</evidence>
<keyword evidence="5 6" id="KW-0804">Transcription</keyword>
<dbReference type="Proteomes" id="UP000825729">
    <property type="component" value="Unassembled WGS sequence"/>
</dbReference>
<keyword evidence="3 6" id="KW-0731">Sigma factor</keyword>
<dbReference type="InterPro" id="IPR000943">
    <property type="entry name" value="RNA_pol_sigma70"/>
</dbReference>
<proteinExistence type="inferred from homology"/>
<feature type="domain" description="RNA polymerase sigma-70" evidence="8">
    <location>
        <begin position="536"/>
        <end position="562"/>
    </location>
</feature>
<evidence type="ECO:0000313" key="9">
    <source>
        <dbReference type="EMBL" id="KAG9452942.1"/>
    </source>
</evidence>
<dbReference type="GO" id="GO:0009507">
    <property type="term" value="C:chloroplast"/>
    <property type="evidence" value="ECO:0007669"/>
    <property type="project" value="UniProtKB-SubCell"/>
</dbReference>
<dbReference type="PANTHER" id="PTHR30603">
    <property type="entry name" value="RNA POLYMERASE SIGMA FACTOR RPO"/>
    <property type="match status" value="1"/>
</dbReference>
<comment type="subcellular location">
    <subcellularLocation>
        <location evidence="6">Plastid</location>
        <location evidence="6">Chloroplast</location>
    </subcellularLocation>
</comment>
<comment type="function">
    <text evidence="6">Sigma factors are initiation factors that promote the attachment of plastid-encoded RNA polymerase (PEP) to specific initiation sites and are then released.</text>
</comment>
<dbReference type="CDD" id="cd06171">
    <property type="entry name" value="Sigma70_r4"/>
    <property type="match status" value="1"/>
</dbReference>
<evidence type="ECO:0000256" key="5">
    <source>
        <dbReference type="ARBA" id="ARBA00023163"/>
    </source>
</evidence>
<keyword evidence="4 6" id="KW-0238">DNA-binding</keyword>
<dbReference type="PRINTS" id="PR00046">
    <property type="entry name" value="SIGMA70FCT"/>
</dbReference>
<evidence type="ECO:0000256" key="3">
    <source>
        <dbReference type="ARBA" id="ARBA00023082"/>
    </source>
</evidence>
<accession>A0AAV7EZH6</accession>
<evidence type="ECO:0000256" key="7">
    <source>
        <dbReference type="SAM" id="MobiDB-lite"/>
    </source>
</evidence>
<dbReference type="SUPFAM" id="SSF88946">
    <property type="entry name" value="Sigma2 domain of RNA polymerase sigma factors"/>
    <property type="match status" value="1"/>
</dbReference>
<dbReference type="InterPro" id="IPR016262">
    <property type="entry name" value="RNA_pol_sigma_SigB/C/D/F"/>
</dbReference>
<dbReference type="GO" id="GO:0016987">
    <property type="term" value="F:sigma factor activity"/>
    <property type="evidence" value="ECO:0007669"/>
    <property type="project" value="UniProtKB-UniRule"/>
</dbReference>
<keyword evidence="10" id="KW-1185">Reference proteome</keyword>
<organism evidence="9 10">
    <name type="scientific">Aristolochia fimbriata</name>
    <name type="common">White veined hardy Dutchman's pipe vine</name>
    <dbReference type="NCBI Taxonomy" id="158543"/>
    <lineage>
        <taxon>Eukaryota</taxon>
        <taxon>Viridiplantae</taxon>
        <taxon>Streptophyta</taxon>
        <taxon>Embryophyta</taxon>
        <taxon>Tracheophyta</taxon>
        <taxon>Spermatophyta</taxon>
        <taxon>Magnoliopsida</taxon>
        <taxon>Magnoliidae</taxon>
        <taxon>Piperales</taxon>
        <taxon>Aristolochiaceae</taxon>
        <taxon>Aristolochia</taxon>
    </lineage>
</organism>
<dbReference type="AlphaFoldDB" id="A0AAV7EZH6"/>
<evidence type="ECO:0000256" key="1">
    <source>
        <dbReference type="ARBA" id="ARBA00007788"/>
    </source>
</evidence>
<evidence type="ECO:0000259" key="8">
    <source>
        <dbReference type="PROSITE" id="PS00716"/>
    </source>
</evidence>
<keyword evidence="2 6" id="KW-0805">Transcription regulation</keyword>
<sequence>MACLLPQFKCPPDNLSVCYRASHYHPPNSKPREVLLFRVQCLSPSTAVVVDSEKLHIPSFEAHSSSVAAIRPLTYVGAIGPPAKMNYEATLVSEPLLTGGEAVIAAAAAEAVALAKAAVEVAKGAANMVITSNSTSMMKEDKSESNNPFETDSSCVERVGFNNIEQCATMAFLNCTTVESHIADDSSVSFSIKDIGNSNPTDYELELSRLQQHSEGIAARSVRQSERKARRERAAERAATNSIPIKSASSSRKKRSTLQDIDYSDPLRYLRGTTSTSRLLTATEELELSAGIQVLLKLEKIHEELVERFGGQPTFAQWAAAAGLDQKTLRKRLNYGILCKDKMIKSNIRLVISIAKNYQGAGMNLQDLVQEGCRGLVRGAEKFDASKGFKFSTYAHWWIKQAVRKSLSDQSRTIRLPFHMVEATYRVREARKQLYSENGRHPDNEEVAEATGLSMKRLTAVLLTPKAPRSLDQKIGMNQNLKPSEVIADPDAETAEDLLVKQFMKQDLDKVLDSLNPREKQVIRWRFGLEDGRMKTLQEIGEMMGVSRERIRQIESCGFRKLKNKKRTKNLRQYVLS</sequence>
<feature type="compositionally biased region" description="Basic and acidic residues" evidence="7">
    <location>
        <begin position="223"/>
        <end position="236"/>
    </location>
</feature>
<comment type="caution">
    <text evidence="9">The sequence shown here is derived from an EMBL/GenBank/DDBJ whole genome shotgun (WGS) entry which is preliminary data.</text>
</comment>
<dbReference type="NCBIfam" id="TIGR02937">
    <property type="entry name" value="sigma70-ECF"/>
    <property type="match status" value="1"/>
</dbReference>
<dbReference type="InterPro" id="IPR007630">
    <property type="entry name" value="RNA_pol_sigma70_r4"/>
</dbReference>
<dbReference type="Gene3D" id="1.10.10.10">
    <property type="entry name" value="Winged helix-like DNA-binding domain superfamily/Winged helix DNA-binding domain"/>
    <property type="match status" value="2"/>
</dbReference>